<dbReference type="Pfam" id="PF00397">
    <property type="entry name" value="WW"/>
    <property type="match status" value="2"/>
</dbReference>
<comment type="caution">
    <text evidence="2">The sequence shown here is derived from an EMBL/GenBank/DDBJ whole genome shotgun (WGS) entry which is preliminary data.</text>
</comment>
<dbReference type="SMART" id="SM00456">
    <property type="entry name" value="WW"/>
    <property type="match status" value="2"/>
</dbReference>
<dbReference type="Gene3D" id="3.10.450.40">
    <property type="match status" value="1"/>
</dbReference>
<organism evidence="2">
    <name type="scientific">Cladocopium goreaui</name>
    <dbReference type="NCBI Taxonomy" id="2562237"/>
    <lineage>
        <taxon>Eukaryota</taxon>
        <taxon>Sar</taxon>
        <taxon>Alveolata</taxon>
        <taxon>Dinophyceae</taxon>
        <taxon>Suessiales</taxon>
        <taxon>Symbiodiniaceae</taxon>
        <taxon>Cladocopium</taxon>
    </lineage>
</organism>
<reference evidence="2" key="1">
    <citation type="submission" date="2022-10" db="EMBL/GenBank/DDBJ databases">
        <authorList>
            <person name="Chen Y."/>
            <person name="Dougan E. K."/>
            <person name="Chan C."/>
            <person name="Rhodes N."/>
            <person name="Thang M."/>
        </authorList>
    </citation>
    <scope>NUCLEOTIDE SEQUENCE</scope>
</reference>
<reference evidence="3" key="2">
    <citation type="submission" date="2024-04" db="EMBL/GenBank/DDBJ databases">
        <authorList>
            <person name="Chen Y."/>
            <person name="Shah S."/>
            <person name="Dougan E. K."/>
            <person name="Thang M."/>
            <person name="Chan C."/>
        </authorList>
    </citation>
    <scope>NUCLEOTIDE SEQUENCE [LARGE SCALE GENOMIC DNA]</scope>
</reference>
<dbReference type="PROSITE" id="PS01159">
    <property type="entry name" value="WW_DOMAIN_1"/>
    <property type="match status" value="2"/>
</dbReference>
<dbReference type="CDD" id="cd00201">
    <property type="entry name" value="WW"/>
    <property type="match status" value="2"/>
</dbReference>
<dbReference type="GO" id="GO:0009507">
    <property type="term" value="C:chloroplast"/>
    <property type="evidence" value="ECO:0007669"/>
    <property type="project" value="TreeGrafter"/>
</dbReference>
<keyword evidence="5" id="KW-1185">Reference proteome</keyword>
<dbReference type="SUPFAM" id="SSF51045">
    <property type="entry name" value="WW domain"/>
    <property type="match status" value="2"/>
</dbReference>
<evidence type="ECO:0000313" key="5">
    <source>
        <dbReference type="Proteomes" id="UP001152797"/>
    </source>
</evidence>
<evidence type="ECO:0000313" key="4">
    <source>
        <dbReference type="EMBL" id="CAL4804887.1"/>
    </source>
</evidence>
<dbReference type="PANTHER" id="PTHR33415:SF4">
    <property type="entry name" value="DCL PROTEIN (DUF3223)"/>
    <property type="match status" value="1"/>
</dbReference>
<feature type="domain" description="WW" evidence="1">
    <location>
        <begin position="70"/>
        <end position="104"/>
    </location>
</feature>
<dbReference type="PROSITE" id="PS50020">
    <property type="entry name" value="WW_DOMAIN_2"/>
    <property type="match status" value="2"/>
</dbReference>
<dbReference type="EMBL" id="CAMXCT030006644">
    <property type="protein sequence ID" value="CAL4804887.1"/>
    <property type="molecule type" value="Genomic_DNA"/>
</dbReference>
<dbReference type="Proteomes" id="UP001152797">
    <property type="component" value="Unassembled WGS sequence"/>
</dbReference>
<protein>
    <submittedName>
        <fullName evidence="4">WW domain-containing protein</fullName>
    </submittedName>
</protein>
<dbReference type="Pfam" id="PF11523">
    <property type="entry name" value="DUF3223"/>
    <property type="match status" value="1"/>
</dbReference>
<dbReference type="GO" id="GO:1901259">
    <property type="term" value="P:chloroplast rRNA processing"/>
    <property type="evidence" value="ECO:0007669"/>
    <property type="project" value="TreeGrafter"/>
</dbReference>
<dbReference type="EMBL" id="CAMXCT020006644">
    <property type="protein sequence ID" value="CAL1170950.1"/>
    <property type="molecule type" value="Genomic_DNA"/>
</dbReference>
<dbReference type="EMBL" id="CAMXCT010006644">
    <property type="protein sequence ID" value="CAI4017575.1"/>
    <property type="molecule type" value="Genomic_DNA"/>
</dbReference>
<sequence length="231" mass="26001">MPPCFLKHVASTTAFRAQCGKFPRFLAAAPGNLPPVGWQVCRSERYGKTYFWNPHTGESRWECPDANAETVLSSDWQAVFSEAHGKHYFWHHPSGKTQWEMPVLRGAVASEAIAHEETVKYHRQTFTGAPGGKGVVDSPRAELLNQWRDVLHSAPLGEELQGDNLEVIKELLQYHPAAKEKIGPGLQGIKVDWAPPNHHKPSRCFWVLRTDGSQEDFSARKCARMLGLRPR</sequence>
<dbReference type="Gene3D" id="2.20.70.10">
    <property type="match status" value="2"/>
</dbReference>
<dbReference type="OrthoDB" id="409625at2759"/>
<dbReference type="InterPro" id="IPR036020">
    <property type="entry name" value="WW_dom_sf"/>
</dbReference>
<name>A0A9P1GMJ3_9DINO</name>
<evidence type="ECO:0000313" key="2">
    <source>
        <dbReference type="EMBL" id="CAI4017575.1"/>
    </source>
</evidence>
<dbReference type="InterPro" id="IPR001202">
    <property type="entry name" value="WW_dom"/>
</dbReference>
<proteinExistence type="predicted"/>
<dbReference type="AlphaFoldDB" id="A0A9P1GMJ3"/>
<accession>A0A9P1GMJ3</accession>
<evidence type="ECO:0000313" key="3">
    <source>
        <dbReference type="EMBL" id="CAL1170950.1"/>
    </source>
</evidence>
<dbReference type="InterPro" id="IPR044673">
    <property type="entry name" value="DCL-like"/>
</dbReference>
<dbReference type="GO" id="GO:0009658">
    <property type="term" value="P:chloroplast organization"/>
    <property type="evidence" value="ECO:0007669"/>
    <property type="project" value="TreeGrafter"/>
</dbReference>
<dbReference type="PANTHER" id="PTHR33415">
    <property type="entry name" value="PROTEIN EMBRYO DEFECTIVE 514"/>
    <property type="match status" value="1"/>
</dbReference>
<feature type="domain" description="WW" evidence="1">
    <location>
        <begin position="35"/>
        <end position="66"/>
    </location>
</feature>
<evidence type="ECO:0000259" key="1">
    <source>
        <dbReference type="PROSITE" id="PS50020"/>
    </source>
</evidence>
<gene>
    <name evidence="2" type="ORF">C1SCF055_LOCUS42210</name>
</gene>